<evidence type="ECO:0000256" key="4">
    <source>
        <dbReference type="ARBA" id="ARBA00023141"/>
    </source>
</evidence>
<dbReference type="Proteomes" id="UP000235392">
    <property type="component" value="Unassembled WGS sequence"/>
</dbReference>
<dbReference type="InterPro" id="IPR013785">
    <property type="entry name" value="Aldolase_TIM"/>
</dbReference>
<dbReference type="InterPro" id="IPR006219">
    <property type="entry name" value="DAHP_synth_1"/>
</dbReference>
<accession>A0A2N5VDK2</accession>
<evidence type="ECO:0000313" key="8">
    <source>
        <dbReference type="EMBL" id="PLW12104.1"/>
    </source>
</evidence>
<dbReference type="PANTHER" id="PTHR21225">
    <property type="entry name" value="PHOSPHO-2-DEHYDRO-3-DEOXYHEPTONATE ALDOLASE DAHP SYNTHETASE"/>
    <property type="match status" value="1"/>
</dbReference>
<reference evidence="12 13" key="1">
    <citation type="submission" date="2017-11" db="EMBL/GenBank/DDBJ databases">
        <title>De novo assembly and phasing of dikaryotic genomes from two isolates of Puccinia coronata f. sp. avenae, the causal agent of oat crown rust.</title>
        <authorList>
            <person name="Miller M.E."/>
            <person name="Zhang Y."/>
            <person name="Omidvar V."/>
            <person name="Sperschneider J."/>
            <person name="Schwessinger B."/>
            <person name="Raley C."/>
            <person name="Palmer J.M."/>
            <person name="Garnica D."/>
            <person name="Upadhyaya N."/>
            <person name="Rathjen J."/>
            <person name="Taylor J.M."/>
            <person name="Park R.F."/>
            <person name="Dodds P.N."/>
            <person name="Hirsch C.D."/>
            <person name="Kianian S.F."/>
            <person name="Figueroa M."/>
        </authorList>
    </citation>
    <scope>NUCLEOTIDE SEQUENCE [LARGE SCALE GENOMIC DNA]</scope>
    <source>
        <strain evidence="8">12NC29</strain>
        <strain evidence="10">12SD80</strain>
    </source>
</reference>
<dbReference type="EC" id="2.5.1.54" evidence="6"/>
<organism evidence="10 13">
    <name type="scientific">Puccinia coronata f. sp. avenae</name>
    <dbReference type="NCBI Taxonomy" id="200324"/>
    <lineage>
        <taxon>Eukaryota</taxon>
        <taxon>Fungi</taxon>
        <taxon>Dikarya</taxon>
        <taxon>Basidiomycota</taxon>
        <taxon>Pucciniomycotina</taxon>
        <taxon>Pucciniomycetes</taxon>
        <taxon>Pucciniales</taxon>
        <taxon>Pucciniaceae</taxon>
        <taxon>Puccinia</taxon>
    </lineage>
</organism>
<dbReference type="InterPro" id="IPR006218">
    <property type="entry name" value="DAHP1/KDSA"/>
</dbReference>
<keyword evidence="3 6" id="KW-0808">Transferase</keyword>
<evidence type="ECO:0000256" key="2">
    <source>
        <dbReference type="ARBA" id="ARBA00022605"/>
    </source>
</evidence>
<dbReference type="NCBIfam" id="TIGR00034">
    <property type="entry name" value="aroFGH"/>
    <property type="match status" value="1"/>
</dbReference>
<dbReference type="PANTHER" id="PTHR21225:SF20">
    <property type="entry name" value="PHOSPHO-2-DEHYDRO-3-DEOXYHEPTONATE ALDOLASE"/>
    <property type="match status" value="1"/>
</dbReference>
<dbReference type="NCBIfam" id="NF009396">
    <property type="entry name" value="PRK12756.1"/>
    <property type="match status" value="1"/>
</dbReference>
<protein>
    <recommendedName>
        <fullName evidence="6">Phospho-2-dehydro-3-deoxyheptonate aldolase</fullName>
        <ecNumber evidence="6">2.5.1.54</ecNumber>
    </recommendedName>
</protein>
<comment type="caution">
    <text evidence="10">The sequence shown here is derived from an EMBL/GenBank/DDBJ whole genome shotgun (WGS) entry which is preliminary data.</text>
</comment>
<dbReference type="OrthoDB" id="4699125at2759"/>
<keyword evidence="12" id="KW-1185">Reference proteome</keyword>
<dbReference type="SUPFAM" id="SSF51569">
    <property type="entry name" value="Aldolase"/>
    <property type="match status" value="1"/>
</dbReference>
<evidence type="ECO:0000313" key="12">
    <source>
        <dbReference type="Proteomes" id="UP000235388"/>
    </source>
</evidence>
<dbReference type="STRING" id="200324.A0A2N5VDK2"/>
<name>A0A2N5VDK2_9BASI</name>
<comment type="catalytic activity">
    <reaction evidence="5 6">
        <text>D-erythrose 4-phosphate + phosphoenolpyruvate + H2O = 7-phospho-2-dehydro-3-deoxy-D-arabino-heptonate + phosphate</text>
        <dbReference type="Rhea" id="RHEA:14717"/>
        <dbReference type="ChEBI" id="CHEBI:15377"/>
        <dbReference type="ChEBI" id="CHEBI:16897"/>
        <dbReference type="ChEBI" id="CHEBI:43474"/>
        <dbReference type="ChEBI" id="CHEBI:58394"/>
        <dbReference type="ChEBI" id="CHEBI:58702"/>
        <dbReference type="EC" id="2.5.1.54"/>
    </reaction>
</comment>
<dbReference type="Pfam" id="PF00793">
    <property type="entry name" value="DAHP_synth_1"/>
    <property type="match status" value="1"/>
</dbReference>
<evidence type="ECO:0000313" key="13">
    <source>
        <dbReference type="Proteomes" id="UP000235392"/>
    </source>
</evidence>
<evidence type="ECO:0000256" key="3">
    <source>
        <dbReference type="ARBA" id="ARBA00022679"/>
    </source>
</evidence>
<proteinExistence type="inferred from homology"/>
<comment type="similarity">
    <text evidence="1 6">Belongs to the class-I DAHP synthase family.</text>
</comment>
<evidence type="ECO:0000256" key="5">
    <source>
        <dbReference type="ARBA" id="ARBA00047508"/>
    </source>
</evidence>
<dbReference type="GO" id="GO:0008652">
    <property type="term" value="P:amino acid biosynthetic process"/>
    <property type="evidence" value="ECO:0007669"/>
    <property type="project" value="UniProtKB-KW"/>
</dbReference>
<evidence type="ECO:0000313" key="11">
    <source>
        <dbReference type="EMBL" id="PLW58188.1"/>
    </source>
</evidence>
<evidence type="ECO:0000256" key="6">
    <source>
        <dbReference type="PIRNR" id="PIRNR001361"/>
    </source>
</evidence>
<dbReference type="EMBL" id="PGCI01000026">
    <property type="protein sequence ID" value="PLW48069.1"/>
    <property type="molecule type" value="Genomic_DNA"/>
</dbReference>
<evidence type="ECO:0000259" key="7">
    <source>
        <dbReference type="Pfam" id="PF00793"/>
    </source>
</evidence>
<dbReference type="GO" id="GO:0005737">
    <property type="term" value="C:cytoplasm"/>
    <property type="evidence" value="ECO:0007669"/>
    <property type="project" value="TreeGrafter"/>
</dbReference>
<feature type="domain" description="DAHP synthetase I/KDSA" evidence="7">
    <location>
        <begin position="56"/>
        <end position="358"/>
    </location>
</feature>
<dbReference type="PIRSF" id="PIRSF001361">
    <property type="entry name" value="DAHP_synthase"/>
    <property type="match status" value="1"/>
</dbReference>
<evidence type="ECO:0000313" key="10">
    <source>
        <dbReference type="EMBL" id="PLW48069.1"/>
    </source>
</evidence>
<dbReference type="GO" id="GO:0003849">
    <property type="term" value="F:3-deoxy-7-phosphoheptulonate synthase activity"/>
    <property type="evidence" value="ECO:0007669"/>
    <property type="project" value="UniProtKB-EC"/>
</dbReference>
<dbReference type="AlphaFoldDB" id="A0A2N5VDK2"/>
<gene>
    <name evidence="11" type="ORF">PCANC_00907</name>
    <name evidence="8" type="ORF">PCANC_19505</name>
    <name evidence="10" type="ORF">PCASD_03625</name>
    <name evidence="9" type="ORF">PCASD_15103</name>
</gene>
<evidence type="ECO:0000313" key="9">
    <source>
        <dbReference type="EMBL" id="PLW21007.1"/>
    </source>
</evidence>
<dbReference type="EMBL" id="PGCJ01000993">
    <property type="protein sequence ID" value="PLW12104.1"/>
    <property type="molecule type" value="Genomic_DNA"/>
</dbReference>
<dbReference type="Gene3D" id="3.20.20.70">
    <property type="entry name" value="Aldolase class I"/>
    <property type="match status" value="1"/>
</dbReference>
<keyword evidence="2 6" id="KW-0028">Amino-acid biosynthesis</keyword>
<dbReference type="Proteomes" id="UP000235388">
    <property type="component" value="Unassembled WGS sequence"/>
</dbReference>
<sequence length="382" mass="41326">MLQPTLTHSRSHSGSSVVNVLDDLRVKNVRPLIPPQILMEDYPVSQKSIDTITAGRTGADAIVKGHDDRLLVIVGPCSIHDTKAALEYAKLLKAYADGAKDHLHILMRTYFEKPRTTVGWKGLINDPSLDGSFQINKGLRIARGFLLECAELGVPVAVEFLDQISPQYIADTVSWGAIGARTTESQCHRELASGLSTPVGFKNGTNGSVGIAIDAIRAAKSGHVFLSVTKQGISAIVETNGNDACHVILRGSNTGPNFSSIHIKQCAQELTKAGLKPLVMVDCSHGNSEKKHERQLVVAEDLAHQLENPETQDFIMGVMIESNLVQGKQSLESLGPHNLTYGQSITDACLDWESTKQALDRLKAAVGQRRSQRLARKSSGSV</sequence>
<dbReference type="GO" id="GO:0009073">
    <property type="term" value="P:aromatic amino acid family biosynthetic process"/>
    <property type="evidence" value="ECO:0007669"/>
    <property type="project" value="UniProtKB-KW"/>
</dbReference>
<dbReference type="EMBL" id="PGCJ01000004">
    <property type="protein sequence ID" value="PLW58188.1"/>
    <property type="molecule type" value="Genomic_DNA"/>
</dbReference>
<dbReference type="FunFam" id="3.20.20.70:FF:000005">
    <property type="entry name" value="Phospho-2-dehydro-3-deoxyheptonate aldolase"/>
    <property type="match status" value="1"/>
</dbReference>
<evidence type="ECO:0000256" key="1">
    <source>
        <dbReference type="ARBA" id="ARBA00007985"/>
    </source>
</evidence>
<keyword evidence="4 6" id="KW-0057">Aromatic amino acid biosynthesis</keyword>
<dbReference type="NCBIfam" id="NF009395">
    <property type="entry name" value="PRK12755.1"/>
    <property type="match status" value="1"/>
</dbReference>
<dbReference type="EMBL" id="PGCI01000690">
    <property type="protein sequence ID" value="PLW21007.1"/>
    <property type="molecule type" value="Genomic_DNA"/>
</dbReference>